<evidence type="ECO:0000313" key="1">
    <source>
        <dbReference type="EMBL" id="AWY39031.1"/>
    </source>
</evidence>
<gene>
    <name evidence="1" type="ORF">DKY63_03525</name>
</gene>
<dbReference type="EMBL" id="CP029693">
    <property type="protein sequence ID" value="AWY39031.1"/>
    <property type="molecule type" value="Genomic_DNA"/>
</dbReference>
<dbReference type="Proteomes" id="UP000250299">
    <property type="component" value="Chromosome"/>
</dbReference>
<accession>A0A2Z4RD45</accession>
<proteinExistence type="predicted"/>
<name>A0A2Z4RD45_PSEPU</name>
<organism evidence="1 2">
    <name type="scientific">Pseudomonas putida</name>
    <name type="common">Arthrobacter siderocapsulatus</name>
    <dbReference type="NCBI Taxonomy" id="303"/>
    <lineage>
        <taxon>Bacteria</taxon>
        <taxon>Pseudomonadati</taxon>
        <taxon>Pseudomonadota</taxon>
        <taxon>Gammaproteobacteria</taxon>
        <taxon>Pseudomonadales</taxon>
        <taxon>Pseudomonadaceae</taxon>
        <taxon>Pseudomonas</taxon>
    </lineage>
</organism>
<dbReference type="AlphaFoldDB" id="A0A2Z4RD45"/>
<evidence type="ECO:0000313" key="2">
    <source>
        <dbReference type="Proteomes" id="UP000250299"/>
    </source>
</evidence>
<protein>
    <submittedName>
        <fullName evidence="1">Uncharacterized protein</fullName>
    </submittedName>
</protein>
<reference evidence="1 2" key="1">
    <citation type="submission" date="2018-05" db="EMBL/GenBank/DDBJ databases">
        <title>Whole genome sequence of Pseudomonas putida JBC17.</title>
        <authorList>
            <person name="Lee Y.H."/>
            <person name="David K."/>
        </authorList>
    </citation>
    <scope>NUCLEOTIDE SEQUENCE [LARGE SCALE GENOMIC DNA]</scope>
    <source>
        <strain evidence="1 2">JBC17</strain>
    </source>
</reference>
<sequence length="90" mass="9955">MLIADKKMQKKTPETIWVPGAFACSFAVLKPELHVSGTHVVQGLFGTSIIVDRGGVQKKTWQVTLSKYCSLCASRQHRHFISSEVQAPTL</sequence>